<keyword evidence="5" id="KW-0598">Phosphotransferase system</keyword>
<keyword evidence="11" id="KW-1185">Reference proteome</keyword>
<reference evidence="10 11" key="2">
    <citation type="submission" date="2020-01" db="EMBL/GenBank/DDBJ databases">
        <title>Clostridiaceae sp. nov. isolated from the gut of human by culturomics.</title>
        <authorList>
            <person name="Chang Y."/>
        </authorList>
    </citation>
    <scope>NUCLEOTIDE SEQUENCE [LARGE SCALE GENOMIC DNA]</scope>
    <source>
        <strain evidence="10 11">DONG20-135</strain>
    </source>
</reference>
<organism evidence="10 11">
    <name type="scientific">Copranaerobaculum intestinale</name>
    <dbReference type="NCBI Taxonomy" id="2692629"/>
    <lineage>
        <taxon>Bacteria</taxon>
        <taxon>Bacillati</taxon>
        <taxon>Bacillota</taxon>
        <taxon>Erysipelotrichia</taxon>
        <taxon>Erysipelotrichales</taxon>
        <taxon>Erysipelotrichaceae</taxon>
        <taxon>Copranaerobaculum</taxon>
    </lineage>
</organism>
<gene>
    <name evidence="10" type="ORF">GSF08_01420</name>
</gene>
<protein>
    <submittedName>
        <fullName evidence="10">PTS sugar transporter subunit IIC</fullName>
    </submittedName>
</protein>
<dbReference type="InterPro" id="IPR050303">
    <property type="entry name" value="GatZ_KbaZ_carbometab"/>
</dbReference>
<keyword evidence="2" id="KW-0813">Transport</keyword>
<keyword evidence="6 9" id="KW-0812">Transmembrane</keyword>
<feature type="transmembrane region" description="Helical" evidence="9">
    <location>
        <begin position="135"/>
        <end position="157"/>
    </location>
</feature>
<evidence type="ECO:0000313" key="11">
    <source>
        <dbReference type="Proteomes" id="UP000434036"/>
    </source>
</evidence>
<evidence type="ECO:0000313" key="10">
    <source>
        <dbReference type="EMBL" id="MXQ72603.1"/>
    </source>
</evidence>
<dbReference type="GO" id="GO:0005886">
    <property type="term" value="C:plasma membrane"/>
    <property type="evidence" value="ECO:0007669"/>
    <property type="project" value="UniProtKB-SubCell"/>
</dbReference>
<evidence type="ECO:0000256" key="5">
    <source>
        <dbReference type="ARBA" id="ARBA00022683"/>
    </source>
</evidence>
<dbReference type="InterPro" id="IPR004700">
    <property type="entry name" value="PTS_IIC_man"/>
</dbReference>
<name>A0A6N8U7C3_9FIRM</name>
<evidence type="ECO:0000256" key="9">
    <source>
        <dbReference type="SAM" id="Phobius"/>
    </source>
</evidence>
<dbReference type="PANTHER" id="PTHR32502">
    <property type="entry name" value="N-ACETYLGALACTOSAMINE PERMEASE II COMPONENT-RELATED"/>
    <property type="match status" value="1"/>
</dbReference>
<comment type="subcellular location">
    <subcellularLocation>
        <location evidence="1">Cell membrane</location>
        <topology evidence="1">Multi-pass membrane protein</topology>
    </subcellularLocation>
</comment>
<evidence type="ECO:0000256" key="6">
    <source>
        <dbReference type="ARBA" id="ARBA00022692"/>
    </source>
</evidence>
<evidence type="ECO:0000256" key="7">
    <source>
        <dbReference type="ARBA" id="ARBA00022989"/>
    </source>
</evidence>
<dbReference type="AlphaFoldDB" id="A0A6N8U7C3"/>
<dbReference type="PROSITE" id="PS51106">
    <property type="entry name" value="PTS_EIIC_TYPE_4"/>
    <property type="match status" value="1"/>
</dbReference>
<comment type="caution">
    <text evidence="10">The sequence shown here is derived from an EMBL/GenBank/DDBJ whole genome shotgun (WGS) entry which is preliminary data.</text>
</comment>
<dbReference type="PANTHER" id="PTHR32502:SF8">
    <property type="entry name" value="N-ACETYLGALACTOSAMINE PERMEASE IIC COMPONENT 1"/>
    <property type="match status" value="1"/>
</dbReference>
<sequence>MSLLLQAVLVSLVVWIGFLDKAFLHTFIYRPIIVAPVVGLIMGNVSIGLEVGVAVETMFLAMVFVGTAVPPDETVSSGLAAAYACLAGSAAVGIATALPIAIIGQIFRQTRNATIYEFTVKRMEHYAQEGNTHGIIMYTTIIPSIIEYLCFGLPTFIGVYFGAEYIQDFINFIPKEVISGIAAGAGLIGAVGVALLLGTIKDKTTWPYFLVGFFVASYLGVNMIGVAVVAIVCVALNYYKDKLSQEEE</sequence>
<keyword evidence="4 10" id="KW-0762">Sugar transport</keyword>
<accession>A0A6N8U7C3</accession>
<evidence type="ECO:0000256" key="3">
    <source>
        <dbReference type="ARBA" id="ARBA00022475"/>
    </source>
</evidence>
<dbReference type="Proteomes" id="UP000434036">
    <property type="component" value="Unassembled WGS sequence"/>
</dbReference>
<evidence type="ECO:0000256" key="2">
    <source>
        <dbReference type="ARBA" id="ARBA00022448"/>
    </source>
</evidence>
<reference evidence="10 11" key="1">
    <citation type="submission" date="2019-12" db="EMBL/GenBank/DDBJ databases">
        <authorList>
            <person name="Yang R."/>
        </authorList>
    </citation>
    <scope>NUCLEOTIDE SEQUENCE [LARGE SCALE GENOMIC DNA]</scope>
    <source>
        <strain evidence="10 11">DONG20-135</strain>
    </source>
</reference>
<keyword evidence="7 9" id="KW-1133">Transmembrane helix</keyword>
<feature type="transmembrane region" description="Helical" evidence="9">
    <location>
        <begin position="209"/>
        <end position="239"/>
    </location>
</feature>
<dbReference type="RefSeq" id="WP_160624093.1">
    <property type="nucleotide sequence ID" value="NZ_WUUQ01000001.1"/>
</dbReference>
<keyword evidence="3" id="KW-1003">Cell membrane</keyword>
<evidence type="ECO:0000256" key="1">
    <source>
        <dbReference type="ARBA" id="ARBA00004651"/>
    </source>
</evidence>
<proteinExistence type="predicted"/>
<feature type="transmembrane region" description="Helical" evidence="9">
    <location>
        <begin position="29"/>
        <end position="46"/>
    </location>
</feature>
<dbReference type="EMBL" id="WUUQ01000001">
    <property type="protein sequence ID" value="MXQ72603.1"/>
    <property type="molecule type" value="Genomic_DNA"/>
</dbReference>
<feature type="transmembrane region" description="Helical" evidence="9">
    <location>
        <begin position="81"/>
        <end position="103"/>
    </location>
</feature>
<dbReference type="GO" id="GO:0009401">
    <property type="term" value="P:phosphoenolpyruvate-dependent sugar phosphotransferase system"/>
    <property type="evidence" value="ECO:0007669"/>
    <property type="project" value="UniProtKB-KW"/>
</dbReference>
<feature type="transmembrane region" description="Helical" evidence="9">
    <location>
        <begin position="177"/>
        <end position="197"/>
    </location>
</feature>
<keyword evidence="8 9" id="KW-0472">Membrane</keyword>
<evidence type="ECO:0000256" key="8">
    <source>
        <dbReference type="ARBA" id="ARBA00023136"/>
    </source>
</evidence>
<evidence type="ECO:0000256" key="4">
    <source>
        <dbReference type="ARBA" id="ARBA00022597"/>
    </source>
</evidence>
<dbReference type="Pfam" id="PF03609">
    <property type="entry name" value="EII-Sor"/>
    <property type="match status" value="1"/>
</dbReference>